<evidence type="ECO:0000256" key="3">
    <source>
        <dbReference type="ARBA" id="ARBA00022729"/>
    </source>
</evidence>
<proteinExistence type="predicted"/>
<keyword evidence="2" id="KW-0964">Secreted</keyword>
<protein>
    <submittedName>
        <fullName evidence="6">SpaH/EbpB family LPXTG-anchored major pilin</fullName>
    </submittedName>
</protein>
<name>A0A7Y0UGA6_9ACTO</name>
<keyword evidence="4" id="KW-0572">Peptidoglycan-anchor</keyword>
<dbReference type="Pfam" id="PF17802">
    <property type="entry name" value="SpaA"/>
    <property type="match status" value="1"/>
</dbReference>
<dbReference type="AlphaFoldDB" id="A0A7Y0UGA6"/>
<dbReference type="InterPro" id="IPR041033">
    <property type="entry name" value="SpaA_PFL_dom_1"/>
</dbReference>
<keyword evidence="3" id="KW-0732">Signal</keyword>
<keyword evidence="1" id="KW-0134">Cell wall</keyword>
<dbReference type="RefSeq" id="WP_004008112.1">
    <property type="nucleotide sequence ID" value="NZ_CP068113.1"/>
</dbReference>
<dbReference type="NCBIfam" id="NF033902">
    <property type="entry name" value="iso_D2_wall_anc"/>
    <property type="match status" value="1"/>
</dbReference>
<dbReference type="GO" id="GO:0005975">
    <property type="term" value="P:carbohydrate metabolic process"/>
    <property type="evidence" value="ECO:0007669"/>
    <property type="project" value="UniProtKB-ARBA"/>
</dbReference>
<evidence type="ECO:0000259" key="5">
    <source>
        <dbReference type="PROSITE" id="PS50847"/>
    </source>
</evidence>
<evidence type="ECO:0000256" key="2">
    <source>
        <dbReference type="ARBA" id="ARBA00022525"/>
    </source>
</evidence>
<dbReference type="InterPro" id="IPR013783">
    <property type="entry name" value="Ig-like_fold"/>
</dbReference>
<dbReference type="InterPro" id="IPR019931">
    <property type="entry name" value="LPXTG_anchor"/>
</dbReference>
<dbReference type="Pfam" id="PF16555">
    <property type="entry name" value="GramPos_pilinD1"/>
    <property type="match status" value="1"/>
</dbReference>
<feature type="domain" description="Gram-positive cocci surface proteins LPxTG" evidence="5">
    <location>
        <begin position="468"/>
        <end position="499"/>
    </location>
</feature>
<dbReference type="InterPro" id="IPR048052">
    <property type="entry name" value="FM1-like"/>
</dbReference>
<gene>
    <name evidence="6" type="ORF">HHJ67_03415</name>
</gene>
<accession>A0A7Y0UGA6</accession>
<sequence length="499" mass="51638">MRLVNMKSIGIPIWRRTVAIFATGAVALLGAAGMLNAPVASAAAINGNATGSITVHALTMPTGGRTATPTGMETTPLPAGATAIENATFKLEKSNIDITTNAGYSSALGLTAKNFGALDPTFAAQTGKTTTDGTHKFQGLKPGVYRLTQTAAPEGKTLMAPAVVFVPMTDPANTANWVYDIHVYPKNGDASKIKKTDITPAGTPITVGSTMTWQMDVPIPDIDTNDTFATFKVQDLPTNMKATIVSSVTIDPEHANTGLTAGNANDYTVATDSPTANQLEVTFTPNGLTKINAAKGKTMRLIVKTEVLNSVNTTDGVTNAAKAIYTTANGGGGETTIVSDPDNPAKTTFGKLKILNENATGTKLSGAKFKIYQCAGDPLGTKTTGNALTIGSNSEFEITDAANGVIVGPLGATEGELCLVQTKAPDGYQQLAGPQKFEFTKTKITGATDKTVTVTVKNTSTSSITGLLPNTGGKGIILFVIVGLVLLGGAAVYMRRQRS</sequence>
<dbReference type="Proteomes" id="UP000553981">
    <property type="component" value="Unassembled WGS sequence"/>
</dbReference>
<dbReference type="PROSITE" id="PS50847">
    <property type="entry name" value="GRAM_POS_ANCHORING"/>
    <property type="match status" value="1"/>
</dbReference>
<evidence type="ECO:0000313" key="7">
    <source>
        <dbReference type="Proteomes" id="UP000553981"/>
    </source>
</evidence>
<dbReference type="InterPro" id="IPR032364">
    <property type="entry name" value="GramPos_pilinD1_N"/>
</dbReference>
<comment type="caution">
    <text evidence="6">The sequence shown here is derived from an EMBL/GenBank/DDBJ whole genome shotgun (WGS) entry which is preliminary data.</text>
</comment>
<dbReference type="EMBL" id="JABCUI010000001">
    <property type="protein sequence ID" value="NMW86804.1"/>
    <property type="molecule type" value="Genomic_DNA"/>
</dbReference>
<dbReference type="Gene3D" id="2.60.40.10">
    <property type="entry name" value="Immunoglobulins"/>
    <property type="match status" value="2"/>
</dbReference>
<dbReference type="NCBIfam" id="TIGR01167">
    <property type="entry name" value="LPXTG_anchor"/>
    <property type="match status" value="1"/>
</dbReference>
<evidence type="ECO:0000256" key="4">
    <source>
        <dbReference type="ARBA" id="ARBA00023088"/>
    </source>
</evidence>
<reference evidence="6 7" key="1">
    <citation type="submission" date="2020-04" db="EMBL/GenBank/DDBJ databases">
        <title>Antimicrobial susceptibility and clonality of vaginal-derived multi-drug resistant Mobiluncus isolates in China.</title>
        <authorList>
            <person name="Zhang X."/>
        </authorList>
    </citation>
    <scope>NUCLEOTIDE SEQUENCE [LARGE SCALE GENOMIC DNA]</scope>
    <source>
        <strain evidence="6 7">19</strain>
    </source>
</reference>
<dbReference type="Gene3D" id="2.60.40.740">
    <property type="match status" value="1"/>
</dbReference>
<organism evidence="6 7">
    <name type="scientific">Mobiluncus curtisii</name>
    <dbReference type="NCBI Taxonomy" id="2051"/>
    <lineage>
        <taxon>Bacteria</taxon>
        <taxon>Bacillati</taxon>
        <taxon>Actinomycetota</taxon>
        <taxon>Actinomycetes</taxon>
        <taxon>Actinomycetales</taxon>
        <taxon>Actinomycetaceae</taxon>
        <taxon>Mobiluncus</taxon>
    </lineage>
</organism>
<evidence type="ECO:0000256" key="1">
    <source>
        <dbReference type="ARBA" id="ARBA00022512"/>
    </source>
</evidence>
<evidence type="ECO:0000313" key="6">
    <source>
        <dbReference type="EMBL" id="NMW86804.1"/>
    </source>
</evidence>
<dbReference type="Pfam" id="PF00746">
    <property type="entry name" value="Gram_pos_anchor"/>
    <property type="match status" value="1"/>
</dbReference>